<reference evidence="2" key="1">
    <citation type="journal article" date="2015" name="Genome Announc.">
        <title>Draft Genome Sequence of Anaerolineae Strain TC1, a Novel Isolate from a Methanogenic Wastewater Treatment System.</title>
        <authorList>
            <person name="Matsuura N."/>
            <person name="Tourlousse D.M."/>
            <person name="Sun L."/>
            <person name="Toyonaga M."/>
            <person name="Kuroda K."/>
            <person name="Ohashi A."/>
            <person name="Cruz R."/>
            <person name="Yamaguchi T."/>
            <person name="Sekiguchi Y."/>
        </authorList>
    </citation>
    <scope>NUCLEOTIDE SEQUENCE [LARGE SCALE GENOMIC DNA]</scope>
    <source>
        <strain evidence="2">TC1</strain>
    </source>
</reference>
<dbReference type="RefSeq" id="WP_062278551.1">
    <property type="nucleotide sequence ID" value="NZ_DF968180.1"/>
</dbReference>
<proteinExistence type="predicted"/>
<sequence length="93" mass="10301">MSEKPKGNSILKGVPIHVFKWAIILFSSIAFVTLGIAFGTFFIGQKLDARFGTHPWLTLVLGLIGMVAILSLTLFIALKSAREIRNIMNSRKK</sequence>
<dbReference type="STRING" id="1678840.ATC1_12347"/>
<feature type="transmembrane region" description="Helical" evidence="1">
    <location>
        <begin position="21"/>
        <end position="44"/>
    </location>
</feature>
<name>A0A0K8PAY5_9CHLR</name>
<accession>A0A0K8PAY5</accession>
<organism evidence="2">
    <name type="scientific">Flexilinea flocculi</name>
    <dbReference type="NCBI Taxonomy" id="1678840"/>
    <lineage>
        <taxon>Bacteria</taxon>
        <taxon>Bacillati</taxon>
        <taxon>Chloroflexota</taxon>
        <taxon>Anaerolineae</taxon>
        <taxon>Anaerolineales</taxon>
        <taxon>Anaerolineaceae</taxon>
        <taxon>Flexilinea</taxon>
    </lineage>
</organism>
<gene>
    <name evidence="2" type="ORF">ATC1_12347</name>
</gene>
<keyword evidence="1" id="KW-0472">Membrane</keyword>
<dbReference type="Pfam" id="PF09527">
    <property type="entry name" value="ATPase_gene1"/>
    <property type="match status" value="1"/>
</dbReference>
<feature type="transmembrane region" description="Helical" evidence="1">
    <location>
        <begin position="56"/>
        <end position="78"/>
    </location>
</feature>
<keyword evidence="1" id="KW-0812">Transmembrane</keyword>
<protein>
    <submittedName>
        <fullName evidence="2">Putative F0F1-ATPase subunit</fullName>
    </submittedName>
</protein>
<evidence type="ECO:0000313" key="2">
    <source>
        <dbReference type="EMBL" id="GAP39811.1"/>
    </source>
</evidence>
<dbReference type="OrthoDB" id="9798708at2"/>
<dbReference type="Proteomes" id="UP000053370">
    <property type="component" value="Unassembled WGS sequence"/>
</dbReference>
<evidence type="ECO:0000256" key="1">
    <source>
        <dbReference type="SAM" id="Phobius"/>
    </source>
</evidence>
<dbReference type="EMBL" id="DF968180">
    <property type="protein sequence ID" value="GAP39811.1"/>
    <property type="molecule type" value="Genomic_DNA"/>
</dbReference>
<keyword evidence="1" id="KW-1133">Transmembrane helix</keyword>
<keyword evidence="3" id="KW-1185">Reference proteome</keyword>
<evidence type="ECO:0000313" key="3">
    <source>
        <dbReference type="Proteomes" id="UP000053370"/>
    </source>
</evidence>
<dbReference type="AlphaFoldDB" id="A0A0K8PAY5"/>
<dbReference type="InterPro" id="IPR032820">
    <property type="entry name" value="ATPase_put"/>
</dbReference>